<proteinExistence type="predicted"/>
<comment type="caution">
    <text evidence="2">The sequence shown here is derived from an EMBL/GenBank/DDBJ whole genome shotgun (WGS) entry which is preliminary data.</text>
</comment>
<dbReference type="RefSeq" id="WP_190147157.1">
    <property type="nucleotide sequence ID" value="NZ_BMTL01000001.1"/>
</dbReference>
<keyword evidence="3" id="KW-1185">Reference proteome</keyword>
<gene>
    <name evidence="2" type="ORF">GCM10010269_00740</name>
</gene>
<dbReference type="AlphaFoldDB" id="A0A918L0I5"/>
<feature type="compositionally biased region" description="Low complexity" evidence="1">
    <location>
        <begin position="1"/>
        <end position="16"/>
    </location>
</feature>
<organism evidence="2 3">
    <name type="scientific">Streptomyces humidus</name>
    <dbReference type="NCBI Taxonomy" id="52259"/>
    <lineage>
        <taxon>Bacteria</taxon>
        <taxon>Bacillati</taxon>
        <taxon>Actinomycetota</taxon>
        <taxon>Actinomycetes</taxon>
        <taxon>Kitasatosporales</taxon>
        <taxon>Streptomycetaceae</taxon>
        <taxon>Streptomyces</taxon>
    </lineage>
</organism>
<protein>
    <submittedName>
        <fullName evidence="2">Uncharacterized protein</fullName>
    </submittedName>
</protein>
<feature type="region of interest" description="Disordered" evidence="1">
    <location>
        <begin position="767"/>
        <end position="795"/>
    </location>
</feature>
<feature type="region of interest" description="Disordered" evidence="1">
    <location>
        <begin position="1"/>
        <end position="82"/>
    </location>
</feature>
<feature type="compositionally biased region" description="Low complexity" evidence="1">
    <location>
        <begin position="29"/>
        <end position="40"/>
    </location>
</feature>
<sequence>MSAAADEQAPPARAPALSASGVSPGPQEAASGAADAARSGDSGRDPAHEDEEPSDGTFDEDFDDGFDDGFGEGFDDGPLGAPGADGLRHTFAIYAANANINTGSVHGGQRVDIGAGPAGPGGGPRFVAHEGPVSATEILDAVTGFAEPEWFPAAMAELDRRVLFLSGEPGTGRRTAALNLLHRHAGRSMNLRAVDSDEDLAAWRPTDADTRGYLVDGLFPARPLKPATVGNLRRLLDDADARMVIVLHDDPVVVRSLARDLHVTPVRCVSPPPRAVFEARLEAEVPNRTERNRLLAGLEPGLLDELLAGRLMPAQVRELVDAVIRTADGGMTSGDIRDRLSYLAEEEVPDLLRSLRDDPDGLAFLLAACVFEGLDHRIVREQAERLVDLADGRLHSVLLEGAAGRTSTGGGAGQPGAQRHDGTESPQGPLPNPRFVFRRSLDDLLHTVRAEYGTREYHSAHGYTYVVEPVRFTRHRQGEAVLRHVWRQYGRLSGLLTNWMGEVNAESDLTEPVGRVMGMAARWGGGRRALLHIRELAGSDRATGRAVAAYALGMAAEDPVVAGEVKYRLAQWSVQSSWQVRWTVAQACGTGFGAARPDQAMRLLRNVFRGRGNRQETAVGNVVRRALVNLFATGNQPTVFRHLTGWAGTRGADVARLSLEIFPHLLATDAWCQEQVLTGGEFAGPVVDLTRRIVNDDELSDPMCQALFLRCRVAAWDDRQTTAVESLLTMLAQDMRHGVLRLFVMIDRDGDPGIAGQHIARQALNAWRTGEPTAPPPAPSPGTANRPTRPYGRTP</sequence>
<evidence type="ECO:0000256" key="1">
    <source>
        <dbReference type="SAM" id="MobiDB-lite"/>
    </source>
</evidence>
<feature type="compositionally biased region" description="Acidic residues" evidence="1">
    <location>
        <begin position="48"/>
        <end position="75"/>
    </location>
</feature>
<evidence type="ECO:0000313" key="2">
    <source>
        <dbReference type="EMBL" id="GGR66022.1"/>
    </source>
</evidence>
<dbReference type="EMBL" id="BMTL01000001">
    <property type="protein sequence ID" value="GGR66022.1"/>
    <property type="molecule type" value="Genomic_DNA"/>
</dbReference>
<name>A0A918L0I5_9ACTN</name>
<reference evidence="2" key="2">
    <citation type="submission" date="2020-09" db="EMBL/GenBank/DDBJ databases">
        <authorList>
            <person name="Sun Q."/>
            <person name="Ohkuma M."/>
        </authorList>
    </citation>
    <scope>NUCLEOTIDE SEQUENCE</scope>
    <source>
        <strain evidence="2">JCM 4386</strain>
    </source>
</reference>
<dbReference type="Proteomes" id="UP000606194">
    <property type="component" value="Unassembled WGS sequence"/>
</dbReference>
<feature type="region of interest" description="Disordered" evidence="1">
    <location>
        <begin position="403"/>
        <end position="433"/>
    </location>
</feature>
<evidence type="ECO:0000313" key="3">
    <source>
        <dbReference type="Proteomes" id="UP000606194"/>
    </source>
</evidence>
<reference evidence="2" key="1">
    <citation type="journal article" date="2014" name="Int. J. Syst. Evol. Microbiol.">
        <title>Complete genome sequence of Corynebacterium casei LMG S-19264T (=DSM 44701T), isolated from a smear-ripened cheese.</title>
        <authorList>
            <consortium name="US DOE Joint Genome Institute (JGI-PGF)"/>
            <person name="Walter F."/>
            <person name="Albersmeier A."/>
            <person name="Kalinowski J."/>
            <person name="Ruckert C."/>
        </authorList>
    </citation>
    <scope>NUCLEOTIDE SEQUENCE</scope>
    <source>
        <strain evidence="2">JCM 4386</strain>
    </source>
</reference>
<accession>A0A918L0I5</accession>